<dbReference type="OrthoDB" id="6383742at2"/>
<dbReference type="SUPFAM" id="SSF53448">
    <property type="entry name" value="Nucleotide-diphospho-sugar transferases"/>
    <property type="match status" value="1"/>
</dbReference>
<keyword evidence="3" id="KW-1185">Reference proteome</keyword>
<feature type="domain" description="Glycosyltransferase 2-like" evidence="1">
    <location>
        <begin position="31"/>
        <end position="157"/>
    </location>
</feature>
<organism evidence="2 3">
    <name type="scientific">Novosphingobium guangzhouense</name>
    <dbReference type="NCBI Taxonomy" id="1850347"/>
    <lineage>
        <taxon>Bacteria</taxon>
        <taxon>Pseudomonadati</taxon>
        <taxon>Pseudomonadota</taxon>
        <taxon>Alphaproteobacteria</taxon>
        <taxon>Sphingomonadales</taxon>
        <taxon>Sphingomonadaceae</taxon>
        <taxon>Novosphingobium</taxon>
    </lineage>
</organism>
<reference evidence="2 3" key="1">
    <citation type="submission" date="2016-05" db="EMBL/GenBank/DDBJ databases">
        <title>Complete genome sequence of Novosphingobium guangzhouense SA925(T).</title>
        <authorList>
            <person name="Sha S."/>
        </authorList>
    </citation>
    <scope>NUCLEOTIDE SEQUENCE [LARGE SCALE GENOMIC DNA]</scope>
    <source>
        <strain evidence="2 3">SA925</strain>
    </source>
</reference>
<dbReference type="EMBL" id="LYMM01000106">
    <property type="protein sequence ID" value="PNU01798.1"/>
    <property type="molecule type" value="Genomic_DNA"/>
</dbReference>
<comment type="caution">
    <text evidence="2">The sequence shown here is derived from an EMBL/GenBank/DDBJ whole genome shotgun (WGS) entry which is preliminary data.</text>
</comment>
<evidence type="ECO:0000259" key="1">
    <source>
        <dbReference type="Pfam" id="PF00535"/>
    </source>
</evidence>
<protein>
    <recommendedName>
        <fullName evidence="1">Glycosyltransferase 2-like domain-containing protein</fullName>
    </recommendedName>
</protein>
<dbReference type="PANTHER" id="PTHR22916:SF3">
    <property type="entry name" value="UDP-GLCNAC:BETAGAL BETA-1,3-N-ACETYLGLUCOSAMINYLTRANSFERASE-LIKE PROTEIN 1"/>
    <property type="match status" value="1"/>
</dbReference>
<dbReference type="GO" id="GO:0016758">
    <property type="term" value="F:hexosyltransferase activity"/>
    <property type="evidence" value="ECO:0007669"/>
    <property type="project" value="UniProtKB-ARBA"/>
</dbReference>
<dbReference type="Proteomes" id="UP000236327">
    <property type="component" value="Unassembled WGS sequence"/>
</dbReference>
<dbReference type="Gene3D" id="3.90.550.10">
    <property type="entry name" value="Spore Coat Polysaccharide Biosynthesis Protein SpsA, Chain A"/>
    <property type="match status" value="1"/>
</dbReference>
<dbReference type="RefSeq" id="WP_103099464.1">
    <property type="nucleotide sequence ID" value="NZ_LYMM01000106.1"/>
</dbReference>
<proteinExistence type="predicted"/>
<dbReference type="InterPro" id="IPR001173">
    <property type="entry name" value="Glyco_trans_2-like"/>
</dbReference>
<dbReference type="InterPro" id="IPR029044">
    <property type="entry name" value="Nucleotide-diphossugar_trans"/>
</dbReference>
<gene>
    <name evidence="2" type="ORF">A8V01_12135</name>
</gene>
<sequence length="376" mass="41767">MDFETARAVADGSGESVSAISPVPHGQPWLSVLVPFHNVEPFIGACLESILAQIAVCPGIELILLDDKSTDGSEAVCRRLIEDCGVDVRLLQHPENRGIAAARNSLLDAARGDYLWFVDSDDMLLPGAIEALRAVMDKARPDVVLCDYLRQDSVRYTTFAGEGGCHTRCIETLIAGTFAKRRLHLWSRIWRRDLFADDIRFPDGAHFEDVAVVPRLLLRARCFYYAADPWVFYRSRPGSIMARINRACAGFDRRGNDDMARALAGFGQAMATAVPHAAPETNFVVARFVAREFTKIAKRLIRGGTGSSNWRHTRAELHRYRMEMESCSPLPFAFVGRQYLLKGKIGRGLELAFWLAIARALPADPMPVVATEQGFV</sequence>
<evidence type="ECO:0000313" key="2">
    <source>
        <dbReference type="EMBL" id="PNU01798.1"/>
    </source>
</evidence>
<dbReference type="AlphaFoldDB" id="A0A2K2FSQ2"/>
<accession>A0A2K2FSQ2</accession>
<dbReference type="CDD" id="cd00761">
    <property type="entry name" value="Glyco_tranf_GTA_type"/>
    <property type="match status" value="1"/>
</dbReference>
<evidence type="ECO:0000313" key="3">
    <source>
        <dbReference type="Proteomes" id="UP000236327"/>
    </source>
</evidence>
<dbReference type="Pfam" id="PF00535">
    <property type="entry name" value="Glycos_transf_2"/>
    <property type="match status" value="1"/>
</dbReference>
<name>A0A2K2FSQ2_9SPHN</name>
<dbReference type="PANTHER" id="PTHR22916">
    <property type="entry name" value="GLYCOSYLTRANSFERASE"/>
    <property type="match status" value="1"/>
</dbReference>